<evidence type="ECO:0000313" key="2">
    <source>
        <dbReference type="Proteomes" id="UP001265746"/>
    </source>
</evidence>
<keyword evidence="2" id="KW-1185">Reference proteome</keyword>
<dbReference type="Proteomes" id="UP001265746">
    <property type="component" value="Unassembled WGS sequence"/>
</dbReference>
<organism evidence="1 2">
    <name type="scientific">Phomopsis amygdali</name>
    <name type="common">Fusicoccum amygdali</name>
    <dbReference type="NCBI Taxonomy" id="1214568"/>
    <lineage>
        <taxon>Eukaryota</taxon>
        <taxon>Fungi</taxon>
        <taxon>Dikarya</taxon>
        <taxon>Ascomycota</taxon>
        <taxon>Pezizomycotina</taxon>
        <taxon>Sordariomycetes</taxon>
        <taxon>Sordariomycetidae</taxon>
        <taxon>Diaporthales</taxon>
        <taxon>Diaporthaceae</taxon>
        <taxon>Diaporthe</taxon>
    </lineage>
</organism>
<gene>
    <name evidence="1" type="ORF">N8I77_006141</name>
</gene>
<dbReference type="AlphaFoldDB" id="A0AAD9SH64"/>
<comment type="caution">
    <text evidence="1">The sequence shown here is derived from an EMBL/GenBank/DDBJ whole genome shotgun (WGS) entry which is preliminary data.</text>
</comment>
<sequence>MAAEEVIHAYRHLYRAALRAVCFSQPASTVARDQLRRAFRDKTRTFNKSTIRRTVWFLNNAARETGTEHKIVKSLLFTQWCREKNRRVPWKHITDPSYKKKEDLIKDTAYVHYEHTIAMLNKTMGLCLPLR</sequence>
<name>A0AAD9SH64_PHOAM</name>
<protein>
    <recommendedName>
        <fullName evidence="3">DUF1763-domain-containing protein</fullName>
    </recommendedName>
</protein>
<proteinExistence type="predicted"/>
<reference evidence="1" key="1">
    <citation type="submission" date="2023-06" db="EMBL/GenBank/DDBJ databases">
        <authorList>
            <person name="Noh H."/>
        </authorList>
    </citation>
    <scope>NUCLEOTIDE SEQUENCE</scope>
    <source>
        <strain evidence="1">DUCC20226</strain>
    </source>
</reference>
<evidence type="ECO:0000313" key="1">
    <source>
        <dbReference type="EMBL" id="KAK2607473.1"/>
    </source>
</evidence>
<accession>A0AAD9SH64</accession>
<dbReference type="EMBL" id="JAUJFL010000003">
    <property type="protein sequence ID" value="KAK2607473.1"/>
    <property type="molecule type" value="Genomic_DNA"/>
</dbReference>
<evidence type="ECO:0008006" key="3">
    <source>
        <dbReference type="Google" id="ProtNLM"/>
    </source>
</evidence>